<feature type="chain" id="PRO_5005516326" evidence="4">
    <location>
        <begin position="20"/>
        <end position="327"/>
    </location>
</feature>
<dbReference type="SMART" id="SM00131">
    <property type="entry name" value="KU"/>
    <property type="match status" value="4"/>
</dbReference>
<dbReference type="GO" id="GO:0005615">
    <property type="term" value="C:extracellular space"/>
    <property type="evidence" value="ECO:0007669"/>
    <property type="project" value="TreeGrafter"/>
</dbReference>
<reference evidence="6" key="1">
    <citation type="submission" date="2012-12" db="EMBL/GenBank/DDBJ databases">
        <title>Identification and characterization of a phenylalanine ammonia-lyase gene family in Isatis indigotica Fort.</title>
        <authorList>
            <person name="Liu Q."/>
            <person name="Chen J."/>
            <person name="Zhou X."/>
            <person name="Di P."/>
            <person name="Xiao Y."/>
            <person name="Xuan H."/>
            <person name="Zhang L."/>
            <person name="Chen W."/>
        </authorList>
    </citation>
    <scope>NUCLEOTIDE SEQUENCE</scope>
    <source>
        <tissue evidence="6">Salivary gland</tissue>
    </source>
</reference>
<keyword evidence="4" id="KW-0732">Signal</keyword>
<feature type="domain" description="BPTI/Kunitz inhibitor" evidence="5">
    <location>
        <begin position="202"/>
        <end position="251"/>
    </location>
</feature>
<evidence type="ECO:0000256" key="3">
    <source>
        <dbReference type="ARBA" id="ARBA00023157"/>
    </source>
</evidence>
<evidence type="ECO:0000256" key="4">
    <source>
        <dbReference type="SAM" id="SignalP"/>
    </source>
</evidence>
<accession>A0A0K8R5R3</accession>
<dbReference type="PROSITE" id="PS50279">
    <property type="entry name" value="BPTI_KUNITZ_2"/>
    <property type="match status" value="3"/>
</dbReference>
<dbReference type="CDD" id="cd22625">
    <property type="entry name" value="Kunitz_ixolaris_1"/>
    <property type="match status" value="1"/>
</dbReference>
<dbReference type="Pfam" id="PF00014">
    <property type="entry name" value="Kunitz_BPTI"/>
    <property type="match status" value="3"/>
</dbReference>
<evidence type="ECO:0000256" key="2">
    <source>
        <dbReference type="ARBA" id="ARBA00022900"/>
    </source>
</evidence>
<feature type="signal peptide" evidence="4">
    <location>
        <begin position="1"/>
        <end position="19"/>
    </location>
</feature>
<dbReference type="GO" id="GO:0004867">
    <property type="term" value="F:serine-type endopeptidase inhibitor activity"/>
    <property type="evidence" value="ECO:0007669"/>
    <property type="project" value="UniProtKB-KW"/>
</dbReference>
<dbReference type="PANTHER" id="PTHR10083">
    <property type="entry name" value="KUNITZ-TYPE PROTEASE INHIBITOR-RELATED"/>
    <property type="match status" value="1"/>
</dbReference>
<evidence type="ECO:0000313" key="6">
    <source>
        <dbReference type="EMBL" id="JAA66502.1"/>
    </source>
</evidence>
<organism evidence="6">
    <name type="scientific">Ixodes ricinus</name>
    <name type="common">Common tick</name>
    <name type="synonym">Acarus ricinus</name>
    <dbReference type="NCBI Taxonomy" id="34613"/>
    <lineage>
        <taxon>Eukaryota</taxon>
        <taxon>Metazoa</taxon>
        <taxon>Ecdysozoa</taxon>
        <taxon>Arthropoda</taxon>
        <taxon>Chelicerata</taxon>
        <taxon>Arachnida</taxon>
        <taxon>Acari</taxon>
        <taxon>Parasitiformes</taxon>
        <taxon>Ixodida</taxon>
        <taxon>Ixodoidea</taxon>
        <taxon>Ixodidae</taxon>
        <taxon>Ixodinae</taxon>
        <taxon>Ixodes</taxon>
    </lineage>
</organism>
<dbReference type="AlphaFoldDB" id="A0A0K8R5R3"/>
<keyword evidence="2" id="KW-0722">Serine protease inhibitor</keyword>
<dbReference type="InterPro" id="IPR050098">
    <property type="entry name" value="TFPI/VKTCI-like"/>
</dbReference>
<feature type="domain" description="BPTI/Kunitz inhibitor" evidence="5">
    <location>
        <begin position="28"/>
        <end position="80"/>
    </location>
</feature>
<dbReference type="SUPFAM" id="SSF57362">
    <property type="entry name" value="BPTI-like"/>
    <property type="match status" value="5"/>
</dbReference>
<evidence type="ECO:0000256" key="1">
    <source>
        <dbReference type="ARBA" id="ARBA00022690"/>
    </source>
</evidence>
<feature type="domain" description="BPTI/Kunitz inhibitor" evidence="5">
    <location>
        <begin position="258"/>
        <end position="312"/>
    </location>
</feature>
<sequence length="327" mass="37167">MQKNILWIFVAAAFGVCCGKDSQEEDVCLKEPEFGEGRDVVRGWSYNSHLDKCYVFYHAKKEKYGDDNIFLSESACNKKCRQNVPQKCYARLATSSGPLDLPLATYDPNAGRCLRTRAAIGQGQTPNVFNSVRSCERECRDKDLRLCLNATEKDCAEMETSTSYRYNLVKQTCERTTDGSCGGFRTAEECFRRCGVLVDDKCTLPIQNITTCENPTKRYGYNNVTKQCEELLGCADGGNSFKNAKDCWKSCAPPTHRCRMKPDTGSYRWLGFFTRYYFDIEENVCHTARKKSSGVSGTTNLFKSAKDCREICKPIYKGNPEYRKTWD</sequence>
<dbReference type="EMBL" id="GADI01007306">
    <property type="protein sequence ID" value="JAA66502.1"/>
    <property type="molecule type" value="mRNA"/>
</dbReference>
<protein>
    <submittedName>
        <fullName evidence="6">Putative salivary kunitz domain protein</fullName>
    </submittedName>
</protein>
<dbReference type="PANTHER" id="PTHR10083:SF374">
    <property type="entry name" value="BPTI_KUNITZ INHIBITOR DOMAIN-CONTAINING PROTEIN"/>
    <property type="match status" value="1"/>
</dbReference>
<evidence type="ECO:0000259" key="5">
    <source>
        <dbReference type="PROSITE" id="PS50279"/>
    </source>
</evidence>
<dbReference type="InterPro" id="IPR036880">
    <property type="entry name" value="Kunitz_BPTI_sf"/>
</dbReference>
<dbReference type="InterPro" id="IPR002223">
    <property type="entry name" value="Kunitz_BPTI"/>
</dbReference>
<name>A0A0K8R5R3_IXORI</name>
<dbReference type="Gene3D" id="4.10.410.10">
    <property type="entry name" value="Pancreatic trypsin inhibitor Kunitz domain"/>
    <property type="match status" value="4"/>
</dbReference>
<proteinExistence type="evidence at transcript level"/>
<keyword evidence="1" id="KW-0646">Protease inhibitor</keyword>
<keyword evidence="3" id="KW-1015">Disulfide bond</keyword>